<proteinExistence type="predicted"/>
<comment type="caution">
    <text evidence="8">The sequence shown here is derived from an EMBL/GenBank/DDBJ whole genome shotgun (WGS) entry which is preliminary data.</text>
</comment>
<dbReference type="AlphaFoldDB" id="A0A9N8EME0"/>
<feature type="domain" description="HIG1" evidence="7">
    <location>
        <begin position="42"/>
        <end position="133"/>
    </location>
</feature>
<comment type="subcellular location">
    <subcellularLocation>
        <location evidence="1">Mitochondrion membrane</location>
    </subcellularLocation>
</comment>
<evidence type="ECO:0000256" key="6">
    <source>
        <dbReference type="SAM" id="Phobius"/>
    </source>
</evidence>
<evidence type="ECO:0000256" key="5">
    <source>
        <dbReference type="SAM" id="MobiDB-lite"/>
    </source>
</evidence>
<evidence type="ECO:0000313" key="9">
    <source>
        <dbReference type="Proteomes" id="UP001153069"/>
    </source>
</evidence>
<keyword evidence="2 6" id="KW-0812">Transmembrane</keyword>
<sequence length="148" mass="16759">MGSSQSHPSWQQSRYITRMEASPQTSALQPTSSAATPDAALTKGDEPPPQLYRVESFSDKFIRKFSSQPLVPIGCVATAYFLASGIKSFRDRDPIRSQKMMRARVGAQFVTIMIFIGYLGYEQLDFRLAPAYQDKKKREQQQQQQQSD</sequence>
<name>A0A9N8EME0_9STRA</name>
<dbReference type="OrthoDB" id="6604018at2759"/>
<dbReference type="Pfam" id="PF04588">
    <property type="entry name" value="HIG_1_N"/>
    <property type="match status" value="1"/>
</dbReference>
<accession>A0A9N8EME0</accession>
<keyword evidence="9" id="KW-1185">Reference proteome</keyword>
<dbReference type="InterPro" id="IPR050355">
    <property type="entry name" value="RCF1"/>
</dbReference>
<feature type="region of interest" description="Disordered" evidence="5">
    <location>
        <begin position="21"/>
        <end position="51"/>
    </location>
</feature>
<feature type="transmembrane region" description="Helical" evidence="6">
    <location>
        <begin position="101"/>
        <end position="121"/>
    </location>
</feature>
<evidence type="ECO:0000259" key="7">
    <source>
        <dbReference type="PROSITE" id="PS51503"/>
    </source>
</evidence>
<gene>
    <name evidence="8" type="ORF">SEMRO_1223_G253880.1</name>
</gene>
<evidence type="ECO:0000313" key="8">
    <source>
        <dbReference type="EMBL" id="CAB9521699.1"/>
    </source>
</evidence>
<dbReference type="Proteomes" id="UP001153069">
    <property type="component" value="Unassembled WGS sequence"/>
</dbReference>
<organism evidence="8 9">
    <name type="scientific">Seminavis robusta</name>
    <dbReference type="NCBI Taxonomy" id="568900"/>
    <lineage>
        <taxon>Eukaryota</taxon>
        <taxon>Sar</taxon>
        <taxon>Stramenopiles</taxon>
        <taxon>Ochrophyta</taxon>
        <taxon>Bacillariophyta</taxon>
        <taxon>Bacillariophyceae</taxon>
        <taxon>Bacillariophycidae</taxon>
        <taxon>Naviculales</taxon>
        <taxon>Naviculaceae</taxon>
        <taxon>Seminavis</taxon>
    </lineage>
</organism>
<keyword evidence="3 6" id="KW-1133">Transmembrane helix</keyword>
<dbReference type="PROSITE" id="PS51503">
    <property type="entry name" value="HIG1"/>
    <property type="match status" value="1"/>
</dbReference>
<dbReference type="GO" id="GO:0097250">
    <property type="term" value="P:mitochondrial respirasome assembly"/>
    <property type="evidence" value="ECO:0007669"/>
    <property type="project" value="TreeGrafter"/>
</dbReference>
<dbReference type="GO" id="GO:0031966">
    <property type="term" value="C:mitochondrial membrane"/>
    <property type="evidence" value="ECO:0007669"/>
    <property type="project" value="UniProtKB-SubCell"/>
</dbReference>
<evidence type="ECO:0000256" key="2">
    <source>
        <dbReference type="ARBA" id="ARBA00022692"/>
    </source>
</evidence>
<feature type="transmembrane region" description="Helical" evidence="6">
    <location>
        <begin position="70"/>
        <end position="89"/>
    </location>
</feature>
<dbReference type="PANTHER" id="PTHR12297:SF18">
    <property type="entry name" value="HIG1 DOMAIN FAMILY MEMBER 2A"/>
    <property type="match status" value="1"/>
</dbReference>
<feature type="compositionally biased region" description="Polar residues" evidence="5">
    <location>
        <begin position="22"/>
        <end position="35"/>
    </location>
</feature>
<dbReference type="InterPro" id="IPR007667">
    <property type="entry name" value="Hypoxia_induced_domain"/>
</dbReference>
<keyword evidence="4 6" id="KW-0472">Membrane</keyword>
<dbReference type="EMBL" id="CAICTM010001221">
    <property type="protein sequence ID" value="CAB9521699.1"/>
    <property type="molecule type" value="Genomic_DNA"/>
</dbReference>
<dbReference type="PANTHER" id="PTHR12297">
    <property type="entry name" value="HYPOXIA-INDUCBILE GENE 1 HIG1 -RELATED"/>
    <property type="match status" value="1"/>
</dbReference>
<evidence type="ECO:0000256" key="4">
    <source>
        <dbReference type="ARBA" id="ARBA00023136"/>
    </source>
</evidence>
<reference evidence="8" key="1">
    <citation type="submission" date="2020-06" db="EMBL/GenBank/DDBJ databases">
        <authorList>
            <consortium name="Plant Systems Biology data submission"/>
        </authorList>
    </citation>
    <scope>NUCLEOTIDE SEQUENCE</scope>
    <source>
        <strain evidence="8">D6</strain>
    </source>
</reference>
<protein>
    <submittedName>
        <fullName evidence="8">HIG1 domain family member 2A</fullName>
    </submittedName>
</protein>
<dbReference type="Gene3D" id="6.10.140.1320">
    <property type="match status" value="1"/>
</dbReference>
<evidence type="ECO:0000256" key="1">
    <source>
        <dbReference type="ARBA" id="ARBA00004325"/>
    </source>
</evidence>
<evidence type="ECO:0000256" key="3">
    <source>
        <dbReference type="ARBA" id="ARBA00022989"/>
    </source>
</evidence>